<evidence type="ECO:0000313" key="2">
    <source>
        <dbReference type="EMBL" id="GJG28819.1"/>
    </source>
</evidence>
<name>A0AA37HZH9_SEGBR</name>
<dbReference type="Proteomes" id="UP000887043">
    <property type="component" value="Unassembled WGS sequence"/>
</dbReference>
<evidence type="ECO:0000256" key="1">
    <source>
        <dbReference type="SAM" id="MobiDB-lite"/>
    </source>
</evidence>
<organism evidence="2 5">
    <name type="scientific">Segatella bryantii</name>
    <name type="common">Prevotella bryantii</name>
    <dbReference type="NCBI Taxonomy" id="77095"/>
    <lineage>
        <taxon>Bacteria</taxon>
        <taxon>Pseudomonadati</taxon>
        <taxon>Bacteroidota</taxon>
        <taxon>Bacteroidia</taxon>
        <taxon>Bacteroidales</taxon>
        <taxon>Prevotellaceae</taxon>
        <taxon>Segatella</taxon>
    </lineage>
</organism>
<gene>
    <name evidence="3" type="ORF">CIK91_00690</name>
    <name evidence="2" type="ORF">PRRU23_25190</name>
</gene>
<reference evidence="3 4" key="1">
    <citation type="submission" date="2017-08" db="EMBL/GenBank/DDBJ databases">
        <title>Comparative genomics of non-oral Prevotella species.</title>
        <authorList>
            <person name="Accetto T."/>
            <person name="Nograsek B."/>
            <person name="Avgustin G."/>
        </authorList>
    </citation>
    <scope>NUCLEOTIDE SEQUENCE [LARGE SCALE GENOMIC DNA]</scope>
    <source>
        <strain evidence="3 4">TC1-1</strain>
    </source>
</reference>
<evidence type="ECO:0000313" key="5">
    <source>
        <dbReference type="Proteomes" id="UP000887043"/>
    </source>
</evidence>
<comment type="caution">
    <text evidence="2">The sequence shown here is derived from an EMBL/GenBank/DDBJ whole genome shotgun (WGS) entry which is preliminary data.</text>
</comment>
<evidence type="ECO:0000313" key="4">
    <source>
        <dbReference type="Proteomes" id="UP000216189"/>
    </source>
</evidence>
<dbReference type="RefSeq" id="WP_006281684.1">
    <property type="nucleotide sequence ID" value="NZ_BPTR01000001.1"/>
</dbReference>
<dbReference type="EMBL" id="NPJF01000009">
    <property type="protein sequence ID" value="OYP57195.1"/>
    <property type="molecule type" value="Genomic_DNA"/>
</dbReference>
<dbReference type="EMBL" id="BPTR01000001">
    <property type="protein sequence ID" value="GJG28819.1"/>
    <property type="molecule type" value="Genomic_DNA"/>
</dbReference>
<feature type="region of interest" description="Disordered" evidence="1">
    <location>
        <begin position="58"/>
        <end position="82"/>
    </location>
</feature>
<evidence type="ECO:0008006" key="6">
    <source>
        <dbReference type="Google" id="ProtNLM"/>
    </source>
</evidence>
<keyword evidence="4" id="KW-1185">Reference proteome</keyword>
<proteinExistence type="predicted"/>
<dbReference type="Proteomes" id="UP000216189">
    <property type="component" value="Unassembled WGS sequence"/>
</dbReference>
<reference evidence="2" key="2">
    <citation type="submission" date="2021-08" db="EMBL/GenBank/DDBJ databases">
        <title>Prevotella lacticifex sp. nov., isolated from rumen of cow.</title>
        <authorList>
            <person name="Shinkai T."/>
            <person name="Ikeyama N."/>
            <person name="Kumagai M."/>
            <person name="Ohmori H."/>
            <person name="Sakamoto M."/>
            <person name="Ohkuma M."/>
            <person name="Mitsumori M."/>
        </authorList>
    </citation>
    <scope>NUCLEOTIDE SEQUENCE</scope>
    <source>
        <strain evidence="2">DSM 11371</strain>
    </source>
</reference>
<feature type="compositionally biased region" description="Low complexity" evidence="1">
    <location>
        <begin position="58"/>
        <end position="75"/>
    </location>
</feature>
<dbReference type="GeneID" id="72479082"/>
<sequence>MAKKKTTVALPGGIKNLVHTVQNSDTDAQIKRDVIAAEIAASDDNDEDDDHAQVVASSVNTSAVNSQASASSKSGSKSEKSEKAAEELDSWTLFLNLAGDYKKKQSKLSTVYIDSNLKDILDRLRSAEGIKLPSTAILSSIVARFVYDHEKEIKKALFGDKKLL</sequence>
<dbReference type="AlphaFoldDB" id="A0AA37HZH9"/>
<evidence type="ECO:0000313" key="3">
    <source>
        <dbReference type="EMBL" id="OYP57195.1"/>
    </source>
</evidence>
<protein>
    <recommendedName>
        <fullName evidence="6">DUF3408 domain-containing protein</fullName>
    </recommendedName>
</protein>
<accession>A0AA37HZH9</accession>